<feature type="transmembrane region" description="Helical" evidence="6">
    <location>
        <begin position="155"/>
        <end position="172"/>
    </location>
</feature>
<feature type="transmembrane region" description="Helical" evidence="6">
    <location>
        <begin position="12"/>
        <end position="36"/>
    </location>
</feature>
<dbReference type="Proteomes" id="UP000824169">
    <property type="component" value="Unassembled WGS sequence"/>
</dbReference>
<keyword evidence="5 6" id="KW-0472">Membrane</keyword>
<proteinExistence type="predicted"/>
<comment type="caution">
    <text evidence="7">The sequence shown here is derived from an EMBL/GenBank/DDBJ whole genome shotgun (WGS) entry which is preliminary data.</text>
</comment>
<organism evidence="7 8">
    <name type="scientific">Candidatus Scatomonas pullistercoris</name>
    <dbReference type="NCBI Taxonomy" id="2840920"/>
    <lineage>
        <taxon>Bacteria</taxon>
        <taxon>Bacillati</taxon>
        <taxon>Bacillota</taxon>
        <taxon>Clostridia</taxon>
        <taxon>Lachnospirales</taxon>
        <taxon>Lachnospiraceae</taxon>
        <taxon>Lachnospiraceae incertae sedis</taxon>
        <taxon>Candidatus Scatomonas</taxon>
    </lineage>
</organism>
<feature type="transmembrane region" description="Helical" evidence="6">
    <location>
        <begin position="178"/>
        <end position="202"/>
    </location>
</feature>
<evidence type="ECO:0000256" key="1">
    <source>
        <dbReference type="ARBA" id="ARBA00004651"/>
    </source>
</evidence>
<accession>A0A9D1P3S1</accession>
<reference evidence="7" key="2">
    <citation type="journal article" date="2021" name="PeerJ">
        <title>Extensive microbial diversity within the chicken gut microbiome revealed by metagenomics and culture.</title>
        <authorList>
            <person name="Gilroy R."/>
            <person name="Ravi A."/>
            <person name="Getino M."/>
            <person name="Pursley I."/>
            <person name="Horton D.L."/>
            <person name="Alikhan N.F."/>
            <person name="Baker D."/>
            <person name="Gharbi K."/>
            <person name="Hall N."/>
            <person name="Watson M."/>
            <person name="Adriaenssens E.M."/>
            <person name="Foster-Nyarko E."/>
            <person name="Jarju S."/>
            <person name="Secka A."/>
            <person name="Antonio M."/>
            <person name="Oren A."/>
            <person name="Chaudhuri R.R."/>
            <person name="La Ragione R."/>
            <person name="Hildebrand F."/>
            <person name="Pallen M.J."/>
        </authorList>
    </citation>
    <scope>NUCLEOTIDE SEQUENCE</scope>
    <source>
        <strain evidence="7">CHK188-20938</strain>
    </source>
</reference>
<reference evidence="7" key="1">
    <citation type="submission" date="2020-10" db="EMBL/GenBank/DDBJ databases">
        <authorList>
            <person name="Gilroy R."/>
        </authorList>
    </citation>
    <scope>NUCLEOTIDE SEQUENCE</scope>
    <source>
        <strain evidence="7">CHK188-20938</strain>
    </source>
</reference>
<sequence length="287" mass="31887">MKAIYKKELRIYMSSMLGFVFIFFILLVCGIYYTFYNISYAYPEIGPTMSSAAIVLLIAAPILSMQTLAEEKKKKTDQLLLTSPVRVRDIVLGKFFALESIFLIPIAILCIYPLIMSQFGTITYSSNYTAIVGFFLLGSAELAIGIFASSLAENQIIAAVICFALLFLSNMIQNLSDLISTTASASFFILFLFILILCIWLYTMVKSAVVAAAAAVAAEAVLILTYIFKSSVFEGAVQNLLEIFDLSSHTSNFINGIFDLTGVVYFLSVTVIFLFLAIQKMEKRRWS</sequence>
<dbReference type="InterPro" id="IPR051449">
    <property type="entry name" value="ABC-2_transporter_component"/>
</dbReference>
<keyword evidence="2" id="KW-1003">Cell membrane</keyword>
<keyword evidence="3 6" id="KW-0812">Transmembrane</keyword>
<feature type="transmembrane region" description="Helical" evidence="6">
    <location>
        <begin position="48"/>
        <end position="69"/>
    </location>
</feature>
<gene>
    <name evidence="7" type="ORF">IAB71_09140</name>
</gene>
<dbReference type="AlphaFoldDB" id="A0A9D1P3S1"/>
<dbReference type="PANTHER" id="PTHR30294">
    <property type="entry name" value="MEMBRANE COMPONENT OF ABC TRANSPORTER YHHJ-RELATED"/>
    <property type="match status" value="1"/>
</dbReference>
<evidence type="ECO:0000256" key="2">
    <source>
        <dbReference type="ARBA" id="ARBA00022475"/>
    </source>
</evidence>
<evidence type="ECO:0000313" key="7">
    <source>
        <dbReference type="EMBL" id="HIV25920.1"/>
    </source>
</evidence>
<evidence type="ECO:0000256" key="6">
    <source>
        <dbReference type="SAM" id="Phobius"/>
    </source>
</evidence>
<evidence type="ECO:0000256" key="3">
    <source>
        <dbReference type="ARBA" id="ARBA00022692"/>
    </source>
</evidence>
<evidence type="ECO:0000256" key="4">
    <source>
        <dbReference type="ARBA" id="ARBA00022989"/>
    </source>
</evidence>
<comment type="subcellular location">
    <subcellularLocation>
        <location evidence="1">Cell membrane</location>
        <topology evidence="1">Multi-pass membrane protein</topology>
    </subcellularLocation>
</comment>
<evidence type="ECO:0000256" key="5">
    <source>
        <dbReference type="ARBA" id="ARBA00023136"/>
    </source>
</evidence>
<feature type="transmembrane region" description="Helical" evidence="6">
    <location>
        <begin position="253"/>
        <end position="278"/>
    </location>
</feature>
<dbReference type="GO" id="GO:0005886">
    <property type="term" value="C:plasma membrane"/>
    <property type="evidence" value="ECO:0007669"/>
    <property type="project" value="UniProtKB-SubCell"/>
</dbReference>
<keyword evidence="4 6" id="KW-1133">Transmembrane helix</keyword>
<feature type="transmembrane region" description="Helical" evidence="6">
    <location>
        <begin position="209"/>
        <end position="228"/>
    </location>
</feature>
<name>A0A9D1P3S1_9FIRM</name>
<dbReference type="PANTHER" id="PTHR30294:SF29">
    <property type="entry name" value="MULTIDRUG ABC TRANSPORTER PERMEASE YBHS-RELATED"/>
    <property type="match status" value="1"/>
</dbReference>
<feature type="transmembrane region" description="Helical" evidence="6">
    <location>
        <begin position="127"/>
        <end position="148"/>
    </location>
</feature>
<dbReference type="EMBL" id="DVOO01000027">
    <property type="protein sequence ID" value="HIV25920.1"/>
    <property type="molecule type" value="Genomic_DNA"/>
</dbReference>
<feature type="transmembrane region" description="Helical" evidence="6">
    <location>
        <begin position="90"/>
        <end position="115"/>
    </location>
</feature>
<protein>
    <submittedName>
        <fullName evidence="7">ABC transporter</fullName>
    </submittedName>
</protein>
<evidence type="ECO:0000313" key="8">
    <source>
        <dbReference type="Proteomes" id="UP000824169"/>
    </source>
</evidence>